<evidence type="ECO:0000313" key="2">
    <source>
        <dbReference type="EMBL" id="KAI3433381.1"/>
    </source>
</evidence>
<dbReference type="EMBL" id="SIDB01000004">
    <property type="protein sequence ID" value="KAI3433381.1"/>
    <property type="molecule type" value="Genomic_DNA"/>
</dbReference>
<dbReference type="Proteomes" id="UP001055712">
    <property type="component" value="Unassembled WGS sequence"/>
</dbReference>
<reference evidence="2" key="1">
    <citation type="journal article" date="2019" name="Plant J.">
        <title>Chlorella vulgaris genome assembly and annotation reveals the molecular basis for metabolic acclimation to high light conditions.</title>
        <authorList>
            <person name="Cecchin M."/>
            <person name="Marcolungo L."/>
            <person name="Rossato M."/>
            <person name="Girolomoni L."/>
            <person name="Cosentino E."/>
            <person name="Cuine S."/>
            <person name="Li-Beisson Y."/>
            <person name="Delledonne M."/>
            <person name="Ballottari M."/>
        </authorList>
    </citation>
    <scope>NUCLEOTIDE SEQUENCE</scope>
    <source>
        <strain evidence="2">211/11P</strain>
    </source>
</reference>
<gene>
    <name evidence="2" type="ORF">D9Q98_003197</name>
</gene>
<name>A0A9D4YYS7_CHLVU</name>
<dbReference type="OrthoDB" id="512720at2759"/>
<protein>
    <submittedName>
        <fullName evidence="2">Uncharacterized protein</fullName>
    </submittedName>
</protein>
<proteinExistence type="predicted"/>
<dbReference type="PANTHER" id="PTHR35127">
    <property type="entry name" value="OS03G0736900 PROTEIN"/>
    <property type="match status" value="1"/>
</dbReference>
<evidence type="ECO:0000313" key="3">
    <source>
        <dbReference type="Proteomes" id="UP001055712"/>
    </source>
</evidence>
<evidence type="ECO:0000256" key="1">
    <source>
        <dbReference type="SAM" id="MobiDB-lite"/>
    </source>
</evidence>
<dbReference type="AlphaFoldDB" id="A0A9D4YYS7"/>
<keyword evidence="3" id="KW-1185">Reference proteome</keyword>
<feature type="compositionally biased region" description="Low complexity" evidence="1">
    <location>
        <begin position="181"/>
        <end position="194"/>
    </location>
</feature>
<reference evidence="2" key="2">
    <citation type="submission" date="2020-11" db="EMBL/GenBank/DDBJ databases">
        <authorList>
            <person name="Cecchin M."/>
            <person name="Marcolungo L."/>
            <person name="Rossato M."/>
            <person name="Girolomoni L."/>
            <person name="Cosentino E."/>
            <person name="Cuine S."/>
            <person name="Li-Beisson Y."/>
            <person name="Delledonne M."/>
            <person name="Ballottari M."/>
        </authorList>
    </citation>
    <scope>NUCLEOTIDE SEQUENCE</scope>
    <source>
        <strain evidence="2">211/11P</strain>
        <tissue evidence="2">Whole cell</tissue>
    </source>
</reference>
<organism evidence="2 3">
    <name type="scientific">Chlorella vulgaris</name>
    <name type="common">Green alga</name>
    <dbReference type="NCBI Taxonomy" id="3077"/>
    <lineage>
        <taxon>Eukaryota</taxon>
        <taxon>Viridiplantae</taxon>
        <taxon>Chlorophyta</taxon>
        <taxon>core chlorophytes</taxon>
        <taxon>Trebouxiophyceae</taxon>
        <taxon>Chlorellales</taxon>
        <taxon>Chlorellaceae</taxon>
        <taxon>Chlorella clade</taxon>
        <taxon>Chlorella</taxon>
    </lineage>
</organism>
<dbReference type="PANTHER" id="PTHR35127:SF1">
    <property type="entry name" value="GENOME ASSEMBLY, CHROMOSOME: A10"/>
    <property type="match status" value="1"/>
</dbReference>
<comment type="caution">
    <text evidence="2">The sequence shown here is derived from an EMBL/GenBank/DDBJ whole genome shotgun (WGS) entry which is preliminary data.</text>
</comment>
<accession>A0A9D4YYS7</accession>
<feature type="region of interest" description="Disordered" evidence="1">
    <location>
        <begin position="180"/>
        <end position="207"/>
    </location>
</feature>
<sequence length="366" mass="37910">MTSVLATALPCCRQATRSDHSRQQQHQLGWLPAPQRQVGSHHTSQQQAGNRLSVSGRALSGAAAELATYHFAQRHAGTTSEWFQAAVRDIVKHVDEAPMLQTVQLGVGGAEPRCSTYSVHPSVVAVPELWQGIAEHVSQHSADVVILVQRVSAHAAAAEAATPGPFDATASADEQQLQWEAAAAGASSSSSSPAGSPPGSPRGAGNHEMRVHAEEACRRLVSSGVADSILLHGQVGDCCDGDHTHGIAAPPSAAAGAAPPSRPLPLPSIVPFSPSGSGAAMRRAVRAAALRPVGAGGVGSGACQQSTCYWGVVVQSRAHTGTEGCYLLKTVKNTSAATGCTCTHFSLTRIAHGDHLEQQFVQSWLL</sequence>